<dbReference type="Proteomes" id="UP000290289">
    <property type="component" value="Chromosome 2"/>
</dbReference>
<dbReference type="Pfam" id="PF14543">
    <property type="entry name" value="TAXi_N"/>
    <property type="match status" value="1"/>
</dbReference>
<dbReference type="SUPFAM" id="SSF50630">
    <property type="entry name" value="Acid proteases"/>
    <property type="match status" value="1"/>
</dbReference>
<evidence type="ECO:0000313" key="5">
    <source>
        <dbReference type="EMBL" id="RXI06612.1"/>
    </source>
</evidence>
<protein>
    <recommendedName>
        <fullName evidence="4">Xylanase inhibitor N-terminal domain-containing protein</fullName>
    </recommendedName>
</protein>
<dbReference type="InterPro" id="IPR021109">
    <property type="entry name" value="Peptidase_aspartic_dom_sf"/>
</dbReference>
<evidence type="ECO:0000256" key="3">
    <source>
        <dbReference type="ARBA" id="ARBA00022801"/>
    </source>
</evidence>
<sequence length="64" mass="7167">MDAMYALHCYKQKAPIFDPKNSKTYAEVLRNSSQCKFVTGTSSPPDTDGVCNYTVSYGDRSYSK</sequence>
<dbReference type="Gene3D" id="2.40.70.10">
    <property type="entry name" value="Acid Proteases"/>
    <property type="match status" value="1"/>
</dbReference>
<gene>
    <name evidence="5" type="ORF">DVH24_025748</name>
    <name evidence="6" type="ORF">DVH24_025758</name>
</gene>
<comment type="similarity">
    <text evidence="1">Belongs to the peptidase A1 family.</text>
</comment>
<dbReference type="InterPro" id="IPR032861">
    <property type="entry name" value="TAXi_N"/>
</dbReference>
<dbReference type="GO" id="GO:0008233">
    <property type="term" value="F:peptidase activity"/>
    <property type="evidence" value="ECO:0007669"/>
    <property type="project" value="UniProtKB-KW"/>
</dbReference>
<evidence type="ECO:0000256" key="2">
    <source>
        <dbReference type="ARBA" id="ARBA00022670"/>
    </source>
</evidence>
<keyword evidence="2" id="KW-0645">Protease</keyword>
<dbReference type="EMBL" id="RDQH01000328">
    <property type="protein sequence ID" value="RXI06612.1"/>
    <property type="molecule type" value="Genomic_DNA"/>
</dbReference>
<dbReference type="GO" id="GO:0006508">
    <property type="term" value="P:proteolysis"/>
    <property type="evidence" value="ECO:0007669"/>
    <property type="project" value="UniProtKB-KW"/>
</dbReference>
<feature type="domain" description="Xylanase inhibitor N-terminal" evidence="4">
    <location>
        <begin position="8"/>
        <end position="63"/>
    </location>
</feature>
<comment type="caution">
    <text evidence="5">The sequence shown here is derived from an EMBL/GenBank/DDBJ whole genome shotgun (WGS) entry which is preliminary data.</text>
</comment>
<evidence type="ECO:0000259" key="4">
    <source>
        <dbReference type="Pfam" id="PF14543"/>
    </source>
</evidence>
<evidence type="ECO:0000313" key="6">
    <source>
        <dbReference type="EMBL" id="RXI06622.1"/>
    </source>
</evidence>
<dbReference type="PANTHER" id="PTHR47967:SF128">
    <property type="entry name" value="ASPARTIC PROTEINASE CDR1-LIKE"/>
    <property type="match status" value="1"/>
</dbReference>
<reference evidence="5 7" key="1">
    <citation type="submission" date="2018-10" db="EMBL/GenBank/DDBJ databases">
        <title>A high-quality apple genome assembly.</title>
        <authorList>
            <person name="Hu J."/>
        </authorList>
    </citation>
    <scope>NUCLEOTIDE SEQUENCE [LARGE SCALE GENOMIC DNA]</scope>
    <source>
        <strain evidence="7">cv. HFTH1</strain>
        <tissue evidence="5">Young leaf</tissue>
    </source>
</reference>
<accession>A0A498KLU3</accession>
<organism evidence="5 7">
    <name type="scientific">Malus domestica</name>
    <name type="common">Apple</name>
    <name type="synonym">Pyrus malus</name>
    <dbReference type="NCBI Taxonomy" id="3750"/>
    <lineage>
        <taxon>Eukaryota</taxon>
        <taxon>Viridiplantae</taxon>
        <taxon>Streptophyta</taxon>
        <taxon>Embryophyta</taxon>
        <taxon>Tracheophyta</taxon>
        <taxon>Spermatophyta</taxon>
        <taxon>Magnoliopsida</taxon>
        <taxon>eudicotyledons</taxon>
        <taxon>Gunneridae</taxon>
        <taxon>Pentapetalae</taxon>
        <taxon>rosids</taxon>
        <taxon>fabids</taxon>
        <taxon>Rosales</taxon>
        <taxon>Rosaceae</taxon>
        <taxon>Amygdaloideae</taxon>
        <taxon>Maleae</taxon>
        <taxon>Malus</taxon>
    </lineage>
</organism>
<evidence type="ECO:0000256" key="1">
    <source>
        <dbReference type="ARBA" id="ARBA00007447"/>
    </source>
</evidence>
<dbReference type="PANTHER" id="PTHR47967">
    <property type="entry name" value="OS07G0603500 PROTEIN-RELATED"/>
    <property type="match status" value="1"/>
</dbReference>
<dbReference type="GO" id="GO:0005576">
    <property type="term" value="C:extracellular region"/>
    <property type="evidence" value="ECO:0007669"/>
    <property type="project" value="TreeGrafter"/>
</dbReference>
<keyword evidence="7" id="KW-1185">Reference proteome</keyword>
<name>A0A498KLU3_MALDO</name>
<dbReference type="AlphaFoldDB" id="A0A498KLU3"/>
<dbReference type="InterPro" id="IPR051708">
    <property type="entry name" value="Plant_Aspart_Prot_A1"/>
</dbReference>
<proteinExistence type="inferred from homology"/>
<evidence type="ECO:0000313" key="7">
    <source>
        <dbReference type="Proteomes" id="UP000290289"/>
    </source>
</evidence>
<keyword evidence="3" id="KW-0378">Hydrolase</keyword>
<dbReference type="EMBL" id="RDQH01000328">
    <property type="protein sequence ID" value="RXI06622.1"/>
    <property type="molecule type" value="Genomic_DNA"/>
</dbReference>